<reference evidence="1" key="1">
    <citation type="submission" date="2023-04" db="EMBL/GenBank/DDBJ databases">
        <title>A chromosome-level genome assembly of the parasitoid wasp Eretmocerus hayati.</title>
        <authorList>
            <person name="Zhong Y."/>
            <person name="Liu S."/>
            <person name="Liu Y."/>
        </authorList>
    </citation>
    <scope>NUCLEOTIDE SEQUENCE</scope>
    <source>
        <strain evidence="1">ZJU_SS_LIU_2023</strain>
    </source>
</reference>
<protein>
    <submittedName>
        <fullName evidence="1">Uncharacterized protein</fullName>
    </submittedName>
</protein>
<name>A0ACC2NSU5_9HYME</name>
<evidence type="ECO:0000313" key="1">
    <source>
        <dbReference type="EMBL" id="KAJ8673908.1"/>
    </source>
</evidence>
<accession>A0ACC2NSU5</accession>
<comment type="caution">
    <text evidence="1">The sequence shown here is derived from an EMBL/GenBank/DDBJ whole genome shotgun (WGS) entry which is preliminary data.</text>
</comment>
<gene>
    <name evidence="1" type="ORF">QAD02_005170</name>
</gene>
<organism evidence="1 2">
    <name type="scientific">Eretmocerus hayati</name>
    <dbReference type="NCBI Taxonomy" id="131215"/>
    <lineage>
        <taxon>Eukaryota</taxon>
        <taxon>Metazoa</taxon>
        <taxon>Ecdysozoa</taxon>
        <taxon>Arthropoda</taxon>
        <taxon>Hexapoda</taxon>
        <taxon>Insecta</taxon>
        <taxon>Pterygota</taxon>
        <taxon>Neoptera</taxon>
        <taxon>Endopterygota</taxon>
        <taxon>Hymenoptera</taxon>
        <taxon>Apocrita</taxon>
        <taxon>Proctotrupomorpha</taxon>
        <taxon>Chalcidoidea</taxon>
        <taxon>Aphelinidae</taxon>
        <taxon>Aphelininae</taxon>
        <taxon>Eretmocerus</taxon>
    </lineage>
</organism>
<proteinExistence type="predicted"/>
<keyword evidence="2" id="KW-1185">Reference proteome</keyword>
<dbReference type="EMBL" id="CM056743">
    <property type="protein sequence ID" value="KAJ8673908.1"/>
    <property type="molecule type" value="Genomic_DNA"/>
</dbReference>
<sequence length="275" mass="30997">MGMNIFMSLVPVIVLFQQIHLSEAEPIIGEKVRDAKENEFSFVVSIQIKDRENSNQRKHLCTGTLVSKRHVLTAAHCLLMEKPTEELLSAYQIMIGSSDLRSGKLYNVKHWFTYNRWSLVNGKITEFLTNDIAMITLTQSVENIKPARLSKKTNEDVLGLDVQVAGWSNSKNGQIPSIMQTAYITIMTNKACEDAFETKRFKKPNFHKATLCTRADPPVIIACGLSGGPLILKGKKIIGVNTGLCFKDANDSDQINMHVGIRYFRSFIKDIIRNY</sequence>
<dbReference type="Proteomes" id="UP001239111">
    <property type="component" value="Chromosome 3"/>
</dbReference>
<evidence type="ECO:0000313" key="2">
    <source>
        <dbReference type="Proteomes" id="UP001239111"/>
    </source>
</evidence>